<sequence length="450" mass="49463">MMSQRGARRGHYKGLRVGPVRVGSLRNVLLSGIVLVFMVGVFFSLYHAGHHEGHHELHGGAKLTGVTVHTHDEDRPKLKEQPKPSTHEVTPKLEVATETHEEEDVTIETEVTAQEGDGDIEHNEEEAVPADGAARSRSRGHSRSRSRPASTGDQTLIVPRGKKEVINISEPLDYKDIMSDIDIPTGDGWAGARIKMLVVNHEDVLLDPATAEKDFNKHLVDQMMNTPGCIPETDLKERYRTCAVVGNGGALLHDPRTGAAIDAHDAVLRFNDGPTQGFEQYVGTKTTFRLINNAWTRYCTEHRNNLSPKYTNGALILFGRGAKRHFVDLCQSHKVYFMDNKLSGAARGVYRKVFAKLETLGAVAVSGRNTAPTGMEGIMFALSMCHTVRVYGFNVDQPPEVPYHYHDNVRGVESAHSFNYQGLFLKILDGADALTICSPADVAATPKGCV</sequence>
<dbReference type="EC" id="2.4.3.1" evidence="13"/>
<accession>A0A7S0NAC3</accession>
<evidence type="ECO:0000256" key="3">
    <source>
        <dbReference type="ARBA" id="ARBA00022676"/>
    </source>
</evidence>
<evidence type="ECO:0000256" key="7">
    <source>
        <dbReference type="ARBA" id="ARBA00022989"/>
    </source>
</evidence>
<evidence type="ECO:0000256" key="9">
    <source>
        <dbReference type="ARBA" id="ARBA00023136"/>
    </source>
</evidence>
<organism evidence="16">
    <name type="scientific">Pyramimonas obovata</name>
    <dbReference type="NCBI Taxonomy" id="1411642"/>
    <lineage>
        <taxon>Eukaryota</taxon>
        <taxon>Viridiplantae</taxon>
        <taxon>Chlorophyta</taxon>
        <taxon>Pyramimonadophyceae</taxon>
        <taxon>Pyramimonadales</taxon>
        <taxon>Pyramimonadaceae</taxon>
        <taxon>Pyramimonas</taxon>
        <taxon>Pyramimonas incertae sedis</taxon>
    </lineage>
</organism>
<dbReference type="InterPro" id="IPR001675">
    <property type="entry name" value="Glyco_trans_29"/>
</dbReference>
<gene>
    <name evidence="16" type="ORF">POBO1169_LOCUS7324</name>
</gene>
<keyword evidence="9 15" id="KW-0472">Membrane</keyword>
<dbReference type="PANTHER" id="PTHR46059">
    <property type="entry name" value="BETA-GALACTOSIDE ALPHA-2,6-SIALYLTRANSFERASE"/>
    <property type="match status" value="1"/>
</dbReference>
<dbReference type="GO" id="GO:0032580">
    <property type="term" value="C:Golgi cisterna membrane"/>
    <property type="evidence" value="ECO:0007669"/>
    <property type="project" value="UniProtKB-SubCell"/>
</dbReference>
<evidence type="ECO:0000256" key="1">
    <source>
        <dbReference type="ARBA" id="ARBA00004447"/>
    </source>
</evidence>
<evidence type="ECO:0000256" key="14">
    <source>
        <dbReference type="SAM" id="MobiDB-lite"/>
    </source>
</evidence>
<keyword evidence="11" id="KW-0325">Glycoprotein</keyword>
<dbReference type="Pfam" id="PF00777">
    <property type="entry name" value="Glyco_transf_29"/>
    <property type="match status" value="1"/>
</dbReference>
<keyword evidence="8" id="KW-0333">Golgi apparatus</keyword>
<reference evidence="16" key="1">
    <citation type="submission" date="2021-01" db="EMBL/GenBank/DDBJ databases">
        <authorList>
            <person name="Corre E."/>
            <person name="Pelletier E."/>
            <person name="Niang G."/>
            <person name="Scheremetjew M."/>
            <person name="Finn R."/>
            <person name="Kale V."/>
            <person name="Holt S."/>
            <person name="Cochrane G."/>
            <person name="Meng A."/>
            <person name="Brown T."/>
            <person name="Cohen L."/>
        </authorList>
    </citation>
    <scope>NUCLEOTIDE SEQUENCE</scope>
    <source>
        <strain evidence="16">CCMP722</strain>
    </source>
</reference>
<name>A0A7S0NAC3_9CHLO</name>
<comment type="subcellular location">
    <subcellularLocation>
        <location evidence="1">Golgi apparatus</location>
        <location evidence="1">Golgi stack membrane</location>
        <topology evidence="1">Single-pass type II membrane protein</topology>
    </subcellularLocation>
</comment>
<dbReference type="AlphaFoldDB" id="A0A7S0NAC3"/>
<keyword evidence="10" id="KW-1015">Disulfide bond</keyword>
<feature type="region of interest" description="Disordered" evidence="14">
    <location>
        <begin position="68"/>
        <end position="158"/>
    </location>
</feature>
<evidence type="ECO:0000256" key="5">
    <source>
        <dbReference type="ARBA" id="ARBA00022692"/>
    </source>
</evidence>
<proteinExistence type="inferred from homology"/>
<evidence type="ECO:0000256" key="2">
    <source>
        <dbReference type="ARBA" id="ARBA00006003"/>
    </source>
</evidence>
<evidence type="ECO:0000256" key="13">
    <source>
        <dbReference type="ARBA" id="ARBA00034329"/>
    </source>
</evidence>
<feature type="transmembrane region" description="Helical" evidence="15">
    <location>
        <begin position="28"/>
        <end position="48"/>
    </location>
</feature>
<protein>
    <recommendedName>
        <fullName evidence="13">beta-galactoside alpha-(2,6)-sialyltransferase</fullName>
        <ecNumber evidence="13">2.4.3.1</ecNumber>
    </recommendedName>
</protein>
<keyword evidence="4" id="KW-0808">Transferase</keyword>
<dbReference type="CDD" id="cd19952">
    <property type="entry name" value="GT29"/>
    <property type="match status" value="1"/>
</dbReference>
<keyword evidence="6" id="KW-0735">Signal-anchor</keyword>
<dbReference type="EMBL" id="HBFA01014139">
    <property type="protein sequence ID" value="CAD8662874.1"/>
    <property type="molecule type" value="Transcribed_RNA"/>
</dbReference>
<evidence type="ECO:0000256" key="12">
    <source>
        <dbReference type="ARBA" id="ARBA00034249"/>
    </source>
</evidence>
<feature type="compositionally biased region" description="Basic residues" evidence="14">
    <location>
        <begin position="136"/>
        <end position="146"/>
    </location>
</feature>
<keyword evidence="3" id="KW-0328">Glycosyltransferase</keyword>
<feature type="compositionally biased region" description="Basic and acidic residues" evidence="14">
    <location>
        <begin position="69"/>
        <end position="99"/>
    </location>
</feature>
<dbReference type="InterPro" id="IPR038578">
    <property type="entry name" value="GT29-like_sf"/>
</dbReference>
<comment type="similarity">
    <text evidence="2">Belongs to the glycosyltransferase 29 family.</text>
</comment>
<dbReference type="PANTHER" id="PTHR46059:SF1">
    <property type="entry name" value="BETA-GALACTOSIDE ALPHA-2,6-SIALYLTRANSFERASE"/>
    <property type="match status" value="1"/>
</dbReference>
<evidence type="ECO:0000313" key="16">
    <source>
        <dbReference type="EMBL" id="CAD8662874.1"/>
    </source>
</evidence>
<evidence type="ECO:0000256" key="15">
    <source>
        <dbReference type="SAM" id="Phobius"/>
    </source>
</evidence>
<dbReference type="GO" id="GO:0003835">
    <property type="term" value="F:beta-galactoside alpha-2,6-sialyltransferase activity"/>
    <property type="evidence" value="ECO:0007669"/>
    <property type="project" value="UniProtKB-EC"/>
</dbReference>
<feature type="compositionally biased region" description="Acidic residues" evidence="14">
    <location>
        <begin position="116"/>
        <end position="128"/>
    </location>
</feature>
<evidence type="ECO:0000256" key="11">
    <source>
        <dbReference type="ARBA" id="ARBA00023180"/>
    </source>
</evidence>
<evidence type="ECO:0000256" key="6">
    <source>
        <dbReference type="ARBA" id="ARBA00022968"/>
    </source>
</evidence>
<dbReference type="Gene3D" id="3.90.1480.20">
    <property type="entry name" value="Glycosyl transferase family 29"/>
    <property type="match status" value="1"/>
</dbReference>
<keyword evidence="7 15" id="KW-1133">Transmembrane helix</keyword>
<evidence type="ECO:0000256" key="4">
    <source>
        <dbReference type="ARBA" id="ARBA00022679"/>
    </source>
</evidence>
<evidence type="ECO:0000256" key="8">
    <source>
        <dbReference type="ARBA" id="ARBA00023034"/>
    </source>
</evidence>
<keyword evidence="5 15" id="KW-0812">Transmembrane</keyword>
<comment type="catalytic activity">
    <reaction evidence="12">
        <text>a beta-D-galactoside + CMP-N-acetyl-beta-neuraminate = an N-acetyl-alpha-neuraminyl-(2-&gt;6)-beta-D-galactosyl derivative + CMP + H(+)</text>
        <dbReference type="Rhea" id="RHEA:52104"/>
        <dbReference type="ChEBI" id="CHEBI:15378"/>
        <dbReference type="ChEBI" id="CHEBI:28034"/>
        <dbReference type="ChEBI" id="CHEBI:57812"/>
        <dbReference type="ChEBI" id="CHEBI:60377"/>
        <dbReference type="ChEBI" id="CHEBI:136398"/>
        <dbReference type="EC" id="2.4.3.1"/>
    </reaction>
</comment>
<evidence type="ECO:0000256" key="10">
    <source>
        <dbReference type="ARBA" id="ARBA00023157"/>
    </source>
</evidence>